<name>A0A1X7LA12_9BACT</name>
<dbReference type="Pfam" id="PF00941">
    <property type="entry name" value="FAD_binding_5"/>
    <property type="match status" value="1"/>
</dbReference>
<dbReference type="RefSeq" id="WP_159448354.1">
    <property type="nucleotide sequence ID" value="NZ_FXBB01000051.1"/>
</dbReference>
<keyword evidence="1" id="KW-0285">Flavoprotein</keyword>
<keyword evidence="2" id="KW-0274">FAD</keyword>
<dbReference type="InterPro" id="IPR002346">
    <property type="entry name" value="Mopterin_DH_FAD-bd"/>
</dbReference>
<dbReference type="InterPro" id="IPR016166">
    <property type="entry name" value="FAD-bd_PCMH"/>
</dbReference>
<dbReference type="SUPFAM" id="SSF56176">
    <property type="entry name" value="FAD-binding/transporter-associated domain-like"/>
    <property type="match status" value="1"/>
</dbReference>
<dbReference type="STRING" id="561720.SAMN06275492_1515"/>
<protein>
    <submittedName>
        <fullName evidence="5">CO or xanthine dehydrogenase, FAD-binding subunit</fullName>
    </submittedName>
</protein>
<dbReference type="Gene3D" id="3.30.465.10">
    <property type="match status" value="1"/>
</dbReference>
<sequence>MDSKWHFPSTVQELVDVVERDNPLIHGGGTGIPRAKVRSAKSVVDLSRMGWDRCEVEDGSIRLGSMCTFSKVARELGELRPGHLLVRSLGASASTALRNRITLGGSVAFFPLWSDLVGPLLALRASVDLVGASEGTYPLKEFVSNRSIFKGSVIRSISIPDESWDSWYYREVRVGFDYPGFTVAMLARRSDGCLEDFRAVVVGTKDRFSILDGVMDGFKGKRYGEIDVTSLGDSLELEFPDKKSGSGDYFKQVSAVWFERGLSDLLER</sequence>
<gene>
    <name evidence="5" type="ORF">SAMN06275492_1515</name>
</gene>
<dbReference type="Proteomes" id="UP000193355">
    <property type="component" value="Unassembled WGS sequence"/>
</dbReference>
<evidence type="ECO:0000313" key="5">
    <source>
        <dbReference type="EMBL" id="SMG50009.1"/>
    </source>
</evidence>
<accession>A0A1X7LA12</accession>
<dbReference type="InterPro" id="IPR036318">
    <property type="entry name" value="FAD-bd_PCMH-like_sf"/>
</dbReference>
<dbReference type="PANTHER" id="PTHR42659">
    <property type="entry name" value="XANTHINE DEHYDROGENASE SUBUNIT C-RELATED"/>
    <property type="match status" value="1"/>
</dbReference>
<dbReference type="EMBL" id="FXBB01000051">
    <property type="protein sequence ID" value="SMG50009.1"/>
    <property type="molecule type" value="Genomic_DNA"/>
</dbReference>
<proteinExistence type="predicted"/>
<evidence type="ECO:0000256" key="1">
    <source>
        <dbReference type="ARBA" id="ARBA00022630"/>
    </source>
</evidence>
<keyword evidence="6" id="KW-1185">Reference proteome</keyword>
<dbReference type="InterPro" id="IPR016169">
    <property type="entry name" value="FAD-bd_PCMH_sub2"/>
</dbReference>
<evidence type="ECO:0000259" key="4">
    <source>
        <dbReference type="PROSITE" id="PS51387"/>
    </source>
</evidence>
<feature type="domain" description="FAD-binding PCMH-type" evidence="4">
    <location>
        <begin position="1"/>
        <end position="164"/>
    </location>
</feature>
<dbReference type="PANTHER" id="PTHR42659:SF2">
    <property type="entry name" value="XANTHINE DEHYDROGENASE SUBUNIT C-RELATED"/>
    <property type="match status" value="1"/>
</dbReference>
<evidence type="ECO:0000313" key="6">
    <source>
        <dbReference type="Proteomes" id="UP000193355"/>
    </source>
</evidence>
<keyword evidence="3" id="KW-0560">Oxidoreductase</keyword>
<evidence type="ECO:0000256" key="2">
    <source>
        <dbReference type="ARBA" id="ARBA00022827"/>
    </source>
</evidence>
<dbReference type="OrthoDB" id="3224at2"/>
<dbReference type="GO" id="GO:0071949">
    <property type="term" value="F:FAD binding"/>
    <property type="evidence" value="ECO:0007669"/>
    <property type="project" value="InterPro"/>
</dbReference>
<dbReference type="GO" id="GO:0016491">
    <property type="term" value="F:oxidoreductase activity"/>
    <property type="evidence" value="ECO:0007669"/>
    <property type="project" value="UniProtKB-KW"/>
</dbReference>
<organism evidence="5 6">
    <name type="scientific">Dethiosulfovibrio salsuginis</name>
    <dbReference type="NCBI Taxonomy" id="561720"/>
    <lineage>
        <taxon>Bacteria</taxon>
        <taxon>Thermotogati</taxon>
        <taxon>Synergistota</taxon>
        <taxon>Synergistia</taxon>
        <taxon>Synergistales</taxon>
        <taxon>Dethiosulfovibrionaceae</taxon>
        <taxon>Dethiosulfovibrio</taxon>
    </lineage>
</organism>
<dbReference type="AlphaFoldDB" id="A0A1X7LA12"/>
<dbReference type="PROSITE" id="PS51387">
    <property type="entry name" value="FAD_PCMH"/>
    <property type="match status" value="1"/>
</dbReference>
<evidence type="ECO:0000256" key="3">
    <source>
        <dbReference type="ARBA" id="ARBA00023002"/>
    </source>
</evidence>
<dbReference type="InterPro" id="IPR051312">
    <property type="entry name" value="Diverse_Substr_Oxidored"/>
</dbReference>
<reference evidence="6" key="1">
    <citation type="submission" date="2017-04" db="EMBL/GenBank/DDBJ databases">
        <authorList>
            <person name="Varghese N."/>
            <person name="Submissions S."/>
        </authorList>
    </citation>
    <scope>NUCLEOTIDE SEQUENCE [LARGE SCALE GENOMIC DNA]</scope>
    <source>
        <strain evidence="6">USBA 82</strain>
    </source>
</reference>